<sequence length="58" mass="7093">MLNHSKYLFNIYLDLSLSIILGTSGYYLYEKRLNLPRRHTLISLLRNKEWYNRKDQNC</sequence>
<dbReference type="GeneID" id="13884214"/>
<dbReference type="EMBL" id="HE650826">
    <property type="protein sequence ID" value="CCF58746.1"/>
    <property type="molecule type" value="Genomic_DNA"/>
</dbReference>
<feature type="transmembrane region" description="Helical" evidence="1">
    <location>
        <begin position="12"/>
        <end position="29"/>
    </location>
</feature>
<dbReference type="FunCoup" id="H2AWJ6">
    <property type="interactions" value="20"/>
</dbReference>
<evidence type="ECO:0000313" key="3">
    <source>
        <dbReference type="Proteomes" id="UP000005220"/>
    </source>
</evidence>
<gene>
    <name evidence="2" type="primary">KAFR0F01495</name>
    <name evidence="2" type="ORF">KAFR_0F01495</name>
</gene>
<dbReference type="InterPro" id="IPR024242">
    <property type="entry name" value="NCE101"/>
</dbReference>
<keyword evidence="3" id="KW-1185">Reference proteome</keyword>
<reference evidence="2 3" key="1">
    <citation type="journal article" date="2011" name="Proc. Natl. Acad. Sci. U.S.A.">
        <title>Evolutionary erosion of yeast sex chromosomes by mating-type switching accidents.</title>
        <authorList>
            <person name="Gordon J.L."/>
            <person name="Armisen D."/>
            <person name="Proux-Wera E."/>
            <person name="Oheigeartaigh S.S."/>
            <person name="Byrne K.P."/>
            <person name="Wolfe K.H."/>
        </authorList>
    </citation>
    <scope>NUCLEOTIDE SEQUENCE [LARGE SCALE GENOMIC DNA]</scope>
    <source>
        <strain evidence="3">ATCC 22294 / BCRC 22015 / CBS 2517 / CECT 1963 / NBRC 1671 / NRRL Y-8276</strain>
    </source>
</reference>
<accession>H2AWJ6</accession>
<keyword evidence="1" id="KW-0472">Membrane</keyword>
<dbReference type="InParanoid" id="H2AWJ6"/>
<name>H2AWJ6_KAZAF</name>
<organism evidence="2 3">
    <name type="scientific">Kazachstania africana (strain ATCC 22294 / BCRC 22015 / CBS 2517 / CECT 1963 / NBRC 1671 / NRRL Y-8276)</name>
    <name type="common">Yeast</name>
    <name type="synonym">Kluyveromyces africanus</name>
    <dbReference type="NCBI Taxonomy" id="1071382"/>
    <lineage>
        <taxon>Eukaryota</taxon>
        <taxon>Fungi</taxon>
        <taxon>Dikarya</taxon>
        <taxon>Ascomycota</taxon>
        <taxon>Saccharomycotina</taxon>
        <taxon>Saccharomycetes</taxon>
        <taxon>Saccharomycetales</taxon>
        <taxon>Saccharomycetaceae</taxon>
        <taxon>Kazachstania</taxon>
    </lineage>
</organism>
<proteinExistence type="predicted"/>
<dbReference type="AlphaFoldDB" id="H2AWJ6"/>
<dbReference type="Proteomes" id="UP000005220">
    <property type="component" value="Chromosome 6"/>
</dbReference>
<dbReference type="HOGENOM" id="CLU_2979406_0_0_1"/>
<keyword evidence="1" id="KW-0812">Transmembrane</keyword>
<protein>
    <submittedName>
        <fullName evidence="2">Uncharacterized protein</fullName>
    </submittedName>
</protein>
<dbReference type="Pfam" id="PF11654">
    <property type="entry name" value="NCE101"/>
    <property type="match status" value="1"/>
</dbReference>
<dbReference type="RefSeq" id="XP_003957881.1">
    <property type="nucleotide sequence ID" value="XM_003957832.1"/>
</dbReference>
<evidence type="ECO:0000313" key="2">
    <source>
        <dbReference type="EMBL" id="CCF58746.1"/>
    </source>
</evidence>
<dbReference type="GO" id="GO:0009306">
    <property type="term" value="P:protein secretion"/>
    <property type="evidence" value="ECO:0007669"/>
    <property type="project" value="InterPro"/>
</dbReference>
<keyword evidence="1" id="KW-1133">Transmembrane helix</keyword>
<dbReference type="KEGG" id="kaf:KAFR_0F01495"/>
<evidence type="ECO:0000256" key="1">
    <source>
        <dbReference type="SAM" id="Phobius"/>
    </source>
</evidence>